<dbReference type="HOGENOM" id="CLU_2452545_0_0_5"/>
<gene>
    <name evidence="1" type="ORF">BG36_10675</name>
</gene>
<proteinExistence type="predicted"/>
<comment type="caution">
    <text evidence="1">The sequence shown here is derived from an EMBL/GenBank/DDBJ whole genome shotgun (WGS) entry which is preliminary data.</text>
</comment>
<accession>A0A011V6L5</accession>
<sequence>MSFVIGEQQTFGFGATLKQDRGPSSDIGTQALYQAAMRLKNIRPGNSRFKTKDLVGLLLSHGARTWRNTQPLVRIRLKAATPDNRQAVKLKFGIS</sequence>
<dbReference type="PATRIC" id="fig|69279.3.peg.3230"/>
<dbReference type="AlphaFoldDB" id="A0A011V6L5"/>
<organism evidence="1 2">
    <name type="scientific">Aquamicrobium defluvii</name>
    <dbReference type="NCBI Taxonomy" id="69279"/>
    <lineage>
        <taxon>Bacteria</taxon>
        <taxon>Pseudomonadati</taxon>
        <taxon>Pseudomonadota</taxon>
        <taxon>Alphaproteobacteria</taxon>
        <taxon>Hyphomicrobiales</taxon>
        <taxon>Phyllobacteriaceae</taxon>
        <taxon>Aquamicrobium</taxon>
    </lineage>
</organism>
<dbReference type="EMBL" id="JENY01000022">
    <property type="protein sequence ID" value="EXL04105.1"/>
    <property type="molecule type" value="Genomic_DNA"/>
</dbReference>
<dbReference type="Proteomes" id="UP000019849">
    <property type="component" value="Unassembled WGS sequence"/>
</dbReference>
<reference evidence="1 2" key="1">
    <citation type="submission" date="2014-02" db="EMBL/GenBank/DDBJ databases">
        <title>Aquamicrobium defluvii Genome sequencing.</title>
        <authorList>
            <person name="Wang X."/>
        </authorList>
    </citation>
    <scope>NUCLEOTIDE SEQUENCE [LARGE SCALE GENOMIC DNA]</scope>
    <source>
        <strain evidence="1 2">W13Z1</strain>
    </source>
</reference>
<dbReference type="eggNOG" id="ENOG502ZKBB">
    <property type="taxonomic scope" value="Bacteria"/>
</dbReference>
<evidence type="ECO:0000313" key="2">
    <source>
        <dbReference type="Proteomes" id="UP000019849"/>
    </source>
</evidence>
<evidence type="ECO:0000313" key="1">
    <source>
        <dbReference type="EMBL" id="EXL04105.1"/>
    </source>
</evidence>
<name>A0A011V6L5_9HYPH</name>
<protein>
    <submittedName>
        <fullName evidence="1">Uncharacterized protein</fullName>
    </submittedName>
</protein>